<sequence length="164" mass="17561">MGESIGQRMPPVHDRPGLSRKRLTRDHLVSAPEPRFSAAAPDARPSGRIRMRVPAMASDWEIDVQLLLDVTDDEWATLQEGMVDALEGEPQYEIVPTATSNAPTGAFFSVGATVQVFAETPGEAADTAVAVTRRALRSAGGRADHGVAEINIRQGGVDPRLLGH</sequence>
<evidence type="ECO:0000313" key="3">
    <source>
        <dbReference type="Proteomes" id="UP000014629"/>
    </source>
</evidence>
<accession>S3ZMD0</accession>
<keyword evidence="3" id="KW-1185">Reference proteome</keyword>
<proteinExistence type="predicted"/>
<comment type="caution">
    <text evidence="2">The sequence shown here is derived from an EMBL/GenBank/DDBJ whole genome shotgun (WGS) entry which is preliminary data.</text>
</comment>
<organism evidence="2 3">
    <name type="scientific">Streptomyces aurantiacus JA 4570</name>
    <dbReference type="NCBI Taxonomy" id="1286094"/>
    <lineage>
        <taxon>Bacteria</taxon>
        <taxon>Bacillati</taxon>
        <taxon>Actinomycetota</taxon>
        <taxon>Actinomycetes</taxon>
        <taxon>Kitasatosporales</taxon>
        <taxon>Streptomycetaceae</taxon>
        <taxon>Streptomyces</taxon>
        <taxon>Streptomyces aurantiacus group</taxon>
    </lineage>
</organism>
<evidence type="ECO:0000256" key="1">
    <source>
        <dbReference type="SAM" id="MobiDB-lite"/>
    </source>
</evidence>
<protein>
    <submittedName>
        <fullName evidence="2">Uncharacterized protein</fullName>
    </submittedName>
</protein>
<dbReference type="Proteomes" id="UP000014629">
    <property type="component" value="Unassembled WGS sequence"/>
</dbReference>
<dbReference type="PATRIC" id="fig|1286094.4.peg.2205"/>
<gene>
    <name evidence="2" type="ORF">STRAU_2229</name>
</gene>
<name>S3ZMD0_9ACTN</name>
<dbReference type="AlphaFoldDB" id="S3ZMD0"/>
<feature type="region of interest" description="Disordered" evidence="1">
    <location>
        <begin position="1"/>
        <end position="45"/>
    </location>
</feature>
<dbReference type="EMBL" id="AOPZ01000078">
    <property type="protein sequence ID" value="EPH44671.1"/>
    <property type="molecule type" value="Genomic_DNA"/>
</dbReference>
<evidence type="ECO:0000313" key="2">
    <source>
        <dbReference type="EMBL" id="EPH44671.1"/>
    </source>
</evidence>
<reference evidence="2 3" key="1">
    <citation type="submission" date="2013-02" db="EMBL/GenBank/DDBJ databases">
        <title>Draft Genome Sequence of Streptomyces aurantiacus, Which Produces Setomimycin.</title>
        <authorList>
            <person name="Gruening B.A."/>
            <person name="Praeg A."/>
            <person name="Erxleben A."/>
            <person name="Guenther S."/>
            <person name="Mueller M."/>
        </authorList>
    </citation>
    <scope>NUCLEOTIDE SEQUENCE [LARGE SCALE GENOMIC DNA]</scope>
    <source>
        <strain evidence="2 3">JA 4570</strain>
    </source>
</reference>